<comment type="caution">
    <text evidence="3">The sequence shown here is derived from an EMBL/GenBank/DDBJ whole genome shotgun (WGS) entry which is preliminary data.</text>
</comment>
<evidence type="ECO:0000256" key="1">
    <source>
        <dbReference type="SAM" id="MobiDB-lite"/>
    </source>
</evidence>
<protein>
    <recommendedName>
        <fullName evidence="5">Intersectin-EH binding protein Ibp1</fullName>
    </recommendedName>
</protein>
<keyword evidence="4" id="KW-1185">Reference proteome</keyword>
<keyword evidence="2" id="KW-0732">Signal</keyword>
<accession>A0ABT6GLL3</accession>
<evidence type="ECO:0000313" key="4">
    <source>
        <dbReference type="Proteomes" id="UP001154266"/>
    </source>
</evidence>
<feature type="signal peptide" evidence="2">
    <location>
        <begin position="1"/>
        <end position="28"/>
    </location>
</feature>
<feature type="region of interest" description="Disordered" evidence="1">
    <location>
        <begin position="58"/>
        <end position="84"/>
    </location>
</feature>
<sequence>MFDPERLARRLIGAAVLGVAFAAAPVMAALTNTPAQVVAEPSCVGSESIVDGTPTCVPAPVPPEAPTAGPGAPVDTQRDDGGHH</sequence>
<evidence type="ECO:0000313" key="3">
    <source>
        <dbReference type="EMBL" id="MDG5482300.1"/>
    </source>
</evidence>
<reference evidence="3" key="1">
    <citation type="journal article" date="2023" name="Environ. Microbiol.">
        <title>The 2-methylpropene degradation pathway in Mycobacteriaceae family strains.</title>
        <authorList>
            <person name="Helbich S."/>
            <person name="Barrantes I."/>
            <person name="Dos Anjos Borges L.G."/>
            <person name="Pieper D.H."/>
            <person name="Vainshtein Y."/>
            <person name="Sohn K."/>
            <person name="Engesser K.H."/>
        </authorList>
    </citation>
    <scope>NUCLEOTIDE SEQUENCE</scope>
    <source>
        <strain evidence="3">IBE100</strain>
    </source>
</reference>
<proteinExistence type="predicted"/>
<gene>
    <name evidence="3" type="ORF">MNO81_05765</name>
</gene>
<evidence type="ECO:0000256" key="2">
    <source>
        <dbReference type="SAM" id="SignalP"/>
    </source>
</evidence>
<name>A0ABT6GLL3_MYCGU</name>
<organism evidence="3 4">
    <name type="scientific">Mycolicibacterium gadium</name>
    <name type="common">Mycobacterium gadium</name>
    <dbReference type="NCBI Taxonomy" id="1794"/>
    <lineage>
        <taxon>Bacteria</taxon>
        <taxon>Bacillati</taxon>
        <taxon>Actinomycetota</taxon>
        <taxon>Actinomycetes</taxon>
        <taxon>Mycobacteriales</taxon>
        <taxon>Mycobacteriaceae</taxon>
        <taxon>Mycolicibacterium</taxon>
    </lineage>
</organism>
<dbReference type="EMBL" id="JAKZMO010000004">
    <property type="protein sequence ID" value="MDG5482300.1"/>
    <property type="molecule type" value="Genomic_DNA"/>
</dbReference>
<dbReference type="RefSeq" id="WP_278220174.1">
    <property type="nucleotide sequence ID" value="NZ_JAKZMO010000004.1"/>
</dbReference>
<feature type="chain" id="PRO_5046430212" description="Intersectin-EH binding protein Ibp1" evidence="2">
    <location>
        <begin position="29"/>
        <end position="84"/>
    </location>
</feature>
<evidence type="ECO:0008006" key="5">
    <source>
        <dbReference type="Google" id="ProtNLM"/>
    </source>
</evidence>
<dbReference type="Proteomes" id="UP001154266">
    <property type="component" value="Unassembled WGS sequence"/>
</dbReference>